<keyword evidence="1" id="KW-1133">Transmembrane helix</keyword>
<dbReference type="HOGENOM" id="CLU_530914_0_0_12"/>
<evidence type="ECO:0000313" key="3">
    <source>
        <dbReference type="Proteomes" id="UP000001296"/>
    </source>
</evidence>
<keyword evidence="1" id="KW-0472">Membrane</keyword>
<reference key="1">
    <citation type="submission" date="2009-08" db="EMBL/GenBank/DDBJ databases">
        <title>The genome sequence of Spirochaeta thermophila DSM6192.</title>
        <authorList>
            <person name="Angelov A."/>
            <person name="Mientus M."/>
            <person name="Wittenberg S."/>
            <person name="Lehmann R."/>
            <person name="Liesegang H."/>
            <person name="Daniel R."/>
            <person name="Liebl W."/>
        </authorList>
    </citation>
    <scope>NUCLEOTIDE SEQUENCE</scope>
    <source>
        <strain>DSM 6192</strain>
    </source>
</reference>
<reference evidence="2 3" key="2">
    <citation type="journal article" date="2010" name="J. Bacteriol.">
        <title>Genome sequence of the polysaccharide-degrading, thermophilic anaerobe Spirochaeta thermophila DSM 6192.</title>
        <authorList>
            <person name="Angelov A."/>
            <person name="Liebl S."/>
            <person name="Ballschmiter M."/>
            <person name="Bomeke M."/>
            <person name="Lehmann R."/>
            <person name="Liesegang H."/>
            <person name="Daniel R."/>
            <person name="Liebl W."/>
        </authorList>
    </citation>
    <scope>NUCLEOTIDE SEQUENCE [LARGE SCALE GENOMIC DNA]</scope>
    <source>
        <strain evidence="3">ATCC 49972 / DSM 6192 / RI 19.B1</strain>
    </source>
</reference>
<feature type="transmembrane region" description="Helical" evidence="1">
    <location>
        <begin position="6"/>
        <end position="27"/>
    </location>
</feature>
<dbReference type="EMBL" id="CP001698">
    <property type="protein sequence ID" value="ADN01109.1"/>
    <property type="molecule type" value="Genomic_DNA"/>
</dbReference>
<name>E0RNA9_WINT6</name>
<dbReference type="PaxDb" id="665571-STHERM_c01330"/>
<sequence length="513" mass="55758">MRGGRFHLVVVTGVLLLIHAGGLFLVVETAKSGVQRDLRQELDRAHEVAALWREGALAAVEVLAAHPAVRAVLLEEGSPSDLIPFLEDLLGRVPLFERVCVLSPLGDARVSIPAGDLPFWREPFFRRASSKAERPVWEGVYLSPVFLSHKAVVWMRSRGGALLVVYLSLDDLEERLHRVGSHVVLLDGFGTPLEEELLEERFLSILRRGDGGVGRMRYQGRSWYYGISWMDEVGLFFVAMRPASIVFPPLFLFLWGVLAVGGYLAILLSVKAGEGRVRATIDTVSRSKGEDLSLLGLTADVVSNLFTGMYGMVKTMLGELAQRGGDVAERGVVLARELAKARAFAHQVRILSRGEPGDVGVWTVVSLIALVGERLGEDLVRRLDVISDPSLSFRGSREHAAIALENVVRVLFSFDEDAFVVCRTTRRVLSGGEYTMISLYTPAGPEGFASSFGGRPMEGVDTGLQDPGILLAERVLSLQGGFLGFRGVAGGLLCEMALPAGEDVPGSRGRQKG</sequence>
<keyword evidence="1" id="KW-0812">Transmembrane</keyword>
<accession>E0RNA9</accession>
<evidence type="ECO:0000313" key="2">
    <source>
        <dbReference type="EMBL" id="ADN01109.1"/>
    </source>
</evidence>
<feature type="transmembrane region" description="Helical" evidence="1">
    <location>
        <begin position="246"/>
        <end position="268"/>
    </location>
</feature>
<dbReference type="Proteomes" id="UP000001296">
    <property type="component" value="Chromosome"/>
</dbReference>
<gene>
    <name evidence="2" type="ordered locus">STHERM_c01330</name>
</gene>
<protein>
    <submittedName>
        <fullName evidence="2">Uncharacterized protein</fullName>
    </submittedName>
</protein>
<dbReference type="KEGG" id="sta:STHERM_c01330"/>
<dbReference type="RefSeq" id="WP_013312950.1">
    <property type="nucleotide sequence ID" value="NC_014484.1"/>
</dbReference>
<proteinExistence type="predicted"/>
<organism evidence="2 3">
    <name type="scientific">Winmispira thermophila (strain ATCC 49972 / DSM 6192 / RI 19.B1)</name>
    <name type="common">Spirochaeta thermophila</name>
    <dbReference type="NCBI Taxonomy" id="665571"/>
    <lineage>
        <taxon>Bacteria</taxon>
        <taxon>Pseudomonadati</taxon>
        <taxon>Spirochaetota</taxon>
        <taxon>Spirochaetia</taxon>
        <taxon>Winmispirales</taxon>
        <taxon>Winmispiraceae</taxon>
        <taxon>Winmispira</taxon>
    </lineage>
</organism>
<dbReference type="AlphaFoldDB" id="E0RNA9"/>
<evidence type="ECO:0000256" key="1">
    <source>
        <dbReference type="SAM" id="Phobius"/>
    </source>
</evidence>